<keyword evidence="2" id="KW-1185">Reference proteome</keyword>
<gene>
    <name evidence="1" type="ORF">GCM10007916_11910</name>
</gene>
<accession>A0ABQ6DY79</accession>
<organism evidence="1 2">
    <name type="scientific">Psychromonas marina</name>
    <dbReference type="NCBI Taxonomy" id="88364"/>
    <lineage>
        <taxon>Bacteria</taxon>
        <taxon>Pseudomonadati</taxon>
        <taxon>Pseudomonadota</taxon>
        <taxon>Gammaproteobacteria</taxon>
        <taxon>Alteromonadales</taxon>
        <taxon>Psychromonadaceae</taxon>
        <taxon>Psychromonas</taxon>
    </lineage>
</organism>
<protein>
    <submittedName>
        <fullName evidence="1">Uncharacterized protein</fullName>
    </submittedName>
</protein>
<dbReference type="Proteomes" id="UP001157353">
    <property type="component" value="Unassembled WGS sequence"/>
</dbReference>
<sequence>MDNNVHPNVGLGINLVEFGEFVSDLFWNYFSGDVQMVELVFVYKFYHLASNVRCGNSNHTLRYFILS</sequence>
<evidence type="ECO:0000313" key="2">
    <source>
        <dbReference type="Proteomes" id="UP001157353"/>
    </source>
</evidence>
<comment type="caution">
    <text evidence="1">The sequence shown here is derived from an EMBL/GenBank/DDBJ whole genome shotgun (WGS) entry which is preliminary data.</text>
</comment>
<evidence type="ECO:0000313" key="1">
    <source>
        <dbReference type="EMBL" id="GLS90124.1"/>
    </source>
</evidence>
<name>A0ABQ6DY79_9GAMM</name>
<reference evidence="2" key="1">
    <citation type="journal article" date="2019" name="Int. J. Syst. Evol. Microbiol.">
        <title>The Global Catalogue of Microorganisms (GCM) 10K type strain sequencing project: providing services to taxonomists for standard genome sequencing and annotation.</title>
        <authorList>
            <consortium name="The Broad Institute Genomics Platform"/>
            <consortium name="The Broad Institute Genome Sequencing Center for Infectious Disease"/>
            <person name="Wu L."/>
            <person name="Ma J."/>
        </authorList>
    </citation>
    <scope>NUCLEOTIDE SEQUENCE [LARGE SCALE GENOMIC DNA]</scope>
    <source>
        <strain evidence="2">NBRC 103166</strain>
    </source>
</reference>
<proteinExistence type="predicted"/>
<dbReference type="EMBL" id="BSPQ01000002">
    <property type="protein sequence ID" value="GLS90124.1"/>
    <property type="molecule type" value="Genomic_DNA"/>
</dbReference>